<evidence type="ECO:0000313" key="2">
    <source>
        <dbReference type="Proteomes" id="UP001160519"/>
    </source>
</evidence>
<protein>
    <submittedName>
        <fullName evidence="1">Uncharacterized protein</fullName>
    </submittedName>
</protein>
<proteinExistence type="predicted"/>
<reference evidence="1" key="1">
    <citation type="submission" date="2023-01" db="EMBL/GenBank/DDBJ databases">
        <title>Biogeochemical cycle of methane in antarctic sediments.</title>
        <authorList>
            <person name="Roldan D.M."/>
            <person name="Menes R.J."/>
        </authorList>
    </citation>
    <scope>NUCLEOTIDE SEQUENCE [LARGE SCALE GENOMIC DNA]</scope>
    <source>
        <strain evidence="1">K-2018 MAG008</strain>
    </source>
</reference>
<keyword evidence="2" id="KW-1185">Reference proteome</keyword>
<dbReference type="AlphaFoldDB" id="A0AA43Q8P3"/>
<sequence length="194" mass="19448">MSQTPPVAPDELPVAPHTNAPSVFAGRMDNLLAALAPFRAQLIALATTCYNNAVDAYDSSASAATQAANATISAASAATQAANAAISATSAAASPGTTGTSITSLTITTTSQTLTTQTGKTYVPGMFVVIADATNPAVNYMFGQVISYVTATGVLVVNVTAVVGSGTLTNWSISTSSPQYIGVSRGRAFFSSGV</sequence>
<dbReference type="Proteomes" id="UP001160519">
    <property type="component" value="Unassembled WGS sequence"/>
</dbReference>
<dbReference type="EMBL" id="JAQSDF010000027">
    <property type="protein sequence ID" value="MDI1231328.1"/>
    <property type="molecule type" value="Genomic_DNA"/>
</dbReference>
<evidence type="ECO:0000313" key="1">
    <source>
        <dbReference type="EMBL" id="MDI1231328.1"/>
    </source>
</evidence>
<comment type="caution">
    <text evidence="1">The sequence shown here is derived from an EMBL/GenBank/DDBJ whole genome shotgun (WGS) entry which is preliminary data.</text>
</comment>
<organism evidence="1 2">
    <name type="scientific">Candidatus Methylobacter titanis</name>
    <dbReference type="NCBI Taxonomy" id="3053457"/>
    <lineage>
        <taxon>Bacteria</taxon>
        <taxon>Pseudomonadati</taxon>
        <taxon>Pseudomonadota</taxon>
        <taxon>Gammaproteobacteria</taxon>
        <taxon>Methylococcales</taxon>
        <taxon>Methylococcaceae</taxon>
        <taxon>Methylobacter</taxon>
    </lineage>
</organism>
<accession>A0AA43Q8P3</accession>
<gene>
    <name evidence="1" type="ORF">PSU93_09285</name>
</gene>
<name>A0AA43Q8P3_9GAMM</name>